<dbReference type="PANTHER" id="PTHR31462:SF5">
    <property type="entry name" value="ENDOSOMAL_LYSOSOMAL PROTON CHANNEL TMEM175"/>
    <property type="match status" value="1"/>
</dbReference>
<evidence type="ECO:0000256" key="12">
    <source>
        <dbReference type="ARBA" id="ARBA00034430"/>
    </source>
</evidence>
<keyword evidence="6" id="KW-0631">Potassium channel</keyword>
<evidence type="ECO:0000256" key="4">
    <source>
        <dbReference type="ARBA" id="ARBA00022538"/>
    </source>
</evidence>
<dbReference type="GO" id="GO:0015252">
    <property type="term" value="F:proton channel activity"/>
    <property type="evidence" value="ECO:0007669"/>
    <property type="project" value="InterPro"/>
</dbReference>
<keyword evidence="10 13" id="KW-0472">Membrane</keyword>
<evidence type="ECO:0000256" key="10">
    <source>
        <dbReference type="ARBA" id="ARBA00023136"/>
    </source>
</evidence>
<dbReference type="GO" id="GO:0005267">
    <property type="term" value="F:potassium channel activity"/>
    <property type="evidence" value="ECO:0007669"/>
    <property type="project" value="UniProtKB-KW"/>
</dbReference>
<feature type="transmembrane region" description="Helical" evidence="13">
    <location>
        <begin position="167"/>
        <end position="193"/>
    </location>
</feature>
<evidence type="ECO:0000256" key="1">
    <source>
        <dbReference type="ARBA" id="ARBA00004141"/>
    </source>
</evidence>
<gene>
    <name evidence="14" type="ORF">HHL17_32350</name>
</gene>
<keyword evidence="8 13" id="KW-1133">Transmembrane helix</keyword>
<dbReference type="PANTHER" id="PTHR31462">
    <property type="entry name" value="ENDOSOMAL/LYSOSOMAL POTASSIUM CHANNEL TMEM175"/>
    <property type="match status" value="1"/>
</dbReference>
<name>A0A848GWW1_9BACT</name>
<comment type="catalytic activity">
    <reaction evidence="12">
        <text>K(+)(in) = K(+)(out)</text>
        <dbReference type="Rhea" id="RHEA:29463"/>
        <dbReference type="ChEBI" id="CHEBI:29103"/>
    </reaction>
</comment>
<evidence type="ECO:0000313" key="14">
    <source>
        <dbReference type="EMBL" id="NML41921.1"/>
    </source>
</evidence>
<dbReference type="GO" id="GO:0016020">
    <property type="term" value="C:membrane"/>
    <property type="evidence" value="ECO:0007669"/>
    <property type="project" value="UniProtKB-SubCell"/>
</dbReference>
<dbReference type="EMBL" id="JABBGC010000004">
    <property type="protein sequence ID" value="NML41921.1"/>
    <property type="molecule type" value="Genomic_DNA"/>
</dbReference>
<evidence type="ECO:0000256" key="11">
    <source>
        <dbReference type="ARBA" id="ARBA00023303"/>
    </source>
</evidence>
<feature type="transmembrane region" description="Helical" evidence="13">
    <location>
        <begin position="115"/>
        <end position="137"/>
    </location>
</feature>
<proteinExistence type="inferred from homology"/>
<accession>A0A848GWW1</accession>
<keyword evidence="5 13" id="KW-0812">Transmembrane</keyword>
<evidence type="ECO:0000256" key="8">
    <source>
        <dbReference type="ARBA" id="ARBA00022989"/>
    </source>
</evidence>
<keyword evidence="7" id="KW-0630">Potassium</keyword>
<organism evidence="14 15">
    <name type="scientific">Chitinophaga fulva</name>
    <dbReference type="NCBI Taxonomy" id="2728842"/>
    <lineage>
        <taxon>Bacteria</taxon>
        <taxon>Pseudomonadati</taxon>
        <taxon>Bacteroidota</taxon>
        <taxon>Chitinophagia</taxon>
        <taxon>Chitinophagales</taxon>
        <taxon>Chitinophagaceae</taxon>
        <taxon>Chitinophaga</taxon>
    </lineage>
</organism>
<dbReference type="Proteomes" id="UP000583266">
    <property type="component" value="Unassembled WGS sequence"/>
</dbReference>
<feature type="transmembrane region" description="Helical" evidence="13">
    <location>
        <begin position="12"/>
        <end position="29"/>
    </location>
</feature>
<comment type="caution">
    <text evidence="14">The sequence shown here is derived from an EMBL/GenBank/DDBJ whole genome shotgun (WGS) entry which is preliminary data.</text>
</comment>
<feature type="transmembrane region" description="Helical" evidence="13">
    <location>
        <begin position="49"/>
        <end position="67"/>
    </location>
</feature>
<evidence type="ECO:0000256" key="7">
    <source>
        <dbReference type="ARBA" id="ARBA00022958"/>
    </source>
</evidence>
<evidence type="ECO:0000256" key="9">
    <source>
        <dbReference type="ARBA" id="ARBA00023065"/>
    </source>
</evidence>
<keyword evidence="9" id="KW-0406">Ion transport</keyword>
<evidence type="ECO:0000256" key="6">
    <source>
        <dbReference type="ARBA" id="ARBA00022826"/>
    </source>
</evidence>
<comment type="similarity">
    <text evidence="2">Belongs to the TMEM175 family.</text>
</comment>
<keyword evidence="3" id="KW-0813">Transport</keyword>
<evidence type="ECO:0000256" key="2">
    <source>
        <dbReference type="ARBA" id="ARBA00006920"/>
    </source>
</evidence>
<evidence type="ECO:0000256" key="3">
    <source>
        <dbReference type="ARBA" id="ARBA00022448"/>
    </source>
</evidence>
<protein>
    <submittedName>
        <fullName evidence="14">DUF1211 domain-containing protein</fullName>
    </submittedName>
</protein>
<reference evidence="14 15" key="1">
    <citation type="submission" date="2020-04" db="EMBL/GenBank/DDBJ databases">
        <title>Chitinophaga sp. G-6-1-13 sp. nov., isolated from soil.</title>
        <authorList>
            <person name="Dahal R.H."/>
            <person name="Chaudhary D.K."/>
        </authorList>
    </citation>
    <scope>NUCLEOTIDE SEQUENCE [LARGE SCALE GENOMIC DNA]</scope>
    <source>
        <strain evidence="14 15">G-6-1-13</strain>
    </source>
</reference>
<dbReference type="AlphaFoldDB" id="A0A848GWW1"/>
<dbReference type="RefSeq" id="WP_169228929.1">
    <property type="nucleotide sequence ID" value="NZ_JABBGC010000004.1"/>
</dbReference>
<keyword evidence="11" id="KW-0407">Ion channel</keyword>
<evidence type="ECO:0000313" key="15">
    <source>
        <dbReference type="Proteomes" id="UP000583266"/>
    </source>
</evidence>
<comment type="subcellular location">
    <subcellularLocation>
        <location evidence="1">Membrane</location>
        <topology evidence="1">Multi-pass membrane protein</topology>
    </subcellularLocation>
</comment>
<sequence length="211" mass="23832">MEKETARIEGFSDGVFAIAITLLVLELRIPDAESNNNRQALANSLLAQWPSFLAFSLSFFSIFIMWVNHHKMFKQIYRRNSTLMFANGLILFLATCISYPTALLARYYGTPSLSVAVAVYTGLFVLINLAFNLLWSIASRNRELLRPEISNAAIGKIRRNYQYGIPVHLSAFLLSFYWPGGALILCALLWTYWAFTSGRLDLSTGKTTNKI</sequence>
<feature type="transmembrane region" description="Helical" evidence="13">
    <location>
        <begin position="88"/>
        <end position="109"/>
    </location>
</feature>
<dbReference type="Pfam" id="PF06736">
    <property type="entry name" value="TMEM175"/>
    <property type="match status" value="1"/>
</dbReference>
<dbReference type="InterPro" id="IPR010617">
    <property type="entry name" value="TMEM175-like"/>
</dbReference>
<keyword evidence="15" id="KW-1185">Reference proteome</keyword>
<evidence type="ECO:0000256" key="13">
    <source>
        <dbReference type="SAM" id="Phobius"/>
    </source>
</evidence>
<keyword evidence="4" id="KW-0633">Potassium transport</keyword>
<evidence type="ECO:0000256" key="5">
    <source>
        <dbReference type="ARBA" id="ARBA00022692"/>
    </source>
</evidence>